<keyword evidence="3" id="KW-1185">Reference proteome</keyword>
<feature type="coiled-coil region" evidence="1">
    <location>
        <begin position="8"/>
        <end position="35"/>
    </location>
</feature>
<evidence type="ECO:0000313" key="3">
    <source>
        <dbReference type="Proteomes" id="UP000789396"/>
    </source>
</evidence>
<dbReference type="EMBL" id="CAJVPZ010049270">
    <property type="protein sequence ID" value="CAG8775554.1"/>
    <property type="molecule type" value="Genomic_DNA"/>
</dbReference>
<reference evidence="2" key="1">
    <citation type="submission" date="2021-06" db="EMBL/GenBank/DDBJ databases">
        <authorList>
            <person name="Kallberg Y."/>
            <person name="Tangrot J."/>
            <person name="Rosling A."/>
        </authorList>
    </citation>
    <scope>NUCLEOTIDE SEQUENCE</scope>
    <source>
        <strain evidence="2">IN212</strain>
    </source>
</reference>
<accession>A0A9N9JEM7</accession>
<name>A0A9N9JEM7_9GLOM</name>
<dbReference type="OrthoDB" id="10583248at2759"/>
<protein>
    <submittedName>
        <fullName evidence="2">7338_t:CDS:1</fullName>
    </submittedName>
</protein>
<gene>
    <name evidence="2" type="ORF">RFULGI_LOCUS15395</name>
</gene>
<evidence type="ECO:0000313" key="2">
    <source>
        <dbReference type="EMBL" id="CAG8775554.1"/>
    </source>
</evidence>
<organism evidence="2 3">
    <name type="scientific">Racocetra fulgida</name>
    <dbReference type="NCBI Taxonomy" id="60492"/>
    <lineage>
        <taxon>Eukaryota</taxon>
        <taxon>Fungi</taxon>
        <taxon>Fungi incertae sedis</taxon>
        <taxon>Mucoromycota</taxon>
        <taxon>Glomeromycotina</taxon>
        <taxon>Glomeromycetes</taxon>
        <taxon>Diversisporales</taxon>
        <taxon>Gigasporaceae</taxon>
        <taxon>Racocetra</taxon>
    </lineage>
</organism>
<sequence>IHQIERINGKEKKTIELLEAKVAALEKKVNGQKVEPKVKKGLKKSTPSYYDCLADCSRKGLCGKITKCTHHCKIKAPELAVRRDQEVQKFVSAYAQMGESAKNLFGFFFGNDSKNNGKVK</sequence>
<evidence type="ECO:0000256" key="1">
    <source>
        <dbReference type="SAM" id="Coils"/>
    </source>
</evidence>
<comment type="caution">
    <text evidence="2">The sequence shown here is derived from an EMBL/GenBank/DDBJ whole genome shotgun (WGS) entry which is preliminary data.</text>
</comment>
<proteinExistence type="predicted"/>
<dbReference type="AlphaFoldDB" id="A0A9N9JEM7"/>
<feature type="non-terminal residue" evidence="2">
    <location>
        <position position="120"/>
    </location>
</feature>
<dbReference type="Proteomes" id="UP000789396">
    <property type="component" value="Unassembled WGS sequence"/>
</dbReference>
<feature type="non-terminal residue" evidence="2">
    <location>
        <position position="1"/>
    </location>
</feature>
<keyword evidence="1" id="KW-0175">Coiled coil</keyword>